<keyword evidence="2" id="KW-1185">Reference proteome</keyword>
<accession>A0ABW3YHZ3</accession>
<comment type="caution">
    <text evidence="1">The sequence shown here is derived from an EMBL/GenBank/DDBJ whole genome shotgun (WGS) entry which is preliminary data.</text>
</comment>
<reference evidence="2" key="1">
    <citation type="journal article" date="2019" name="Int. J. Syst. Evol. Microbiol.">
        <title>The Global Catalogue of Microorganisms (GCM) 10K type strain sequencing project: providing services to taxonomists for standard genome sequencing and annotation.</title>
        <authorList>
            <consortium name="The Broad Institute Genomics Platform"/>
            <consortium name="The Broad Institute Genome Sequencing Center for Infectious Disease"/>
            <person name="Wu L."/>
            <person name="Ma J."/>
        </authorList>
    </citation>
    <scope>NUCLEOTIDE SEQUENCE [LARGE SCALE GENOMIC DNA]</scope>
    <source>
        <strain evidence="2">JCM 31037</strain>
    </source>
</reference>
<name>A0ABW3YHZ3_9ACTN</name>
<protein>
    <recommendedName>
        <fullName evidence="3">Low molecular weight phosphotyrosine protein phosphatase</fullName>
    </recommendedName>
</protein>
<evidence type="ECO:0000313" key="2">
    <source>
        <dbReference type="Proteomes" id="UP001597260"/>
    </source>
</evidence>
<sequence>MRIRRDSVFYQCLAVAEVLTPPLTWATRASCHPNIPEYADDEGTLTDVADRLIARARTILTGLASPAR</sequence>
<dbReference type="EMBL" id="JBHTMP010000029">
    <property type="protein sequence ID" value="MFD1323276.1"/>
    <property type="molecule type" value="Genomic_DNA"/>
</dbReference>
<gene>
    <name evidence="1" type="ORF">ACFQ4H_19500</name>
</gene>
<evidence type="ECO:0000313" key="1">
    <source>
        <dbReference type="EMBL" id="MFD1323276.1"/>
    </source>
</evidence>
<dbReference type="Proteomes" id="UP001597260">
    <property type="component" value="Unassembled WGS sequence"/>
</dbReference>
<evidence type="ECO:0008006" key="3">
    <source>
        <dbReference type="Google" id="ProtNLM"/>
    </source>
</evidence>
<organism evidence="1 2">
    <name type="scientific">Micromonospora sonneratiae</name>
    <dbReference type="NCBI Taxonomy" id="1184706"/>
    <lineage>
        <taxon>Bacteria</taxon>
        <taxon>Bacillati</taxon>
        <taxon>Actinomycetota</taxon>
        <taxon>Actinomycetes</taxon>
        <taxon>Micromonosporales</taxon>
        <taxon>Micromonosporaceae</taxon>
        <taxon>Micromonospora</taxon>
    </lineage>
</organism>
<dbReference type="RefSeq" id="WP_377572428.1">
    <property type="nucleotide sequence ID" value="NZ_JBHTMP010000029.1"/>
</dbReference>
<proteinExistence type="predicted"/>